<dbReference type="PANTHER" id="PTHR34070:SF1">
    <property type="entry name" value="DNA ALKYLATION REPAIR PROTEIN"/>
    <property type="match status" value="1"/>
</dbReference>
<dbReference type="Pfam" id="PF08713">
    <property type="entry name" value="DNA_alkylation"/>
    <property type="match status" value="1"/>
</dbReference>
<dbReference type="Proteomes" id="UP001523219">
    <property type="component" value="Unassembled WGS sequence"/>
</dbReference>
<sequence length="254" mass="28354">MDAETTETTRLVEQLTARLRAAGDPQTAEGAKRYLKSDLLHYGVRLPVIRKAVADSVRASGRLGHPQLVACARALWAPEVHESRIAAAILLERHVAVLRPEDTALLEELLRDSRTWALVDLLAGSVAGRLLLREPSVVDTYRRWAAEEHQWIRRSGILGFLLPVGDDAGFAPYWPVFTEIGDPLLEDPRFFVRKALGWVLRQASKKHPAEVHGWLLPRAGRSSGVTVREAVRYLDAEQREAILTAYRHGETTPA</sequence>
<dbReference type="InterPro" id="IPR016024">
    <property type="entry name" value="ARM-type_fold"/>
</dbReference>
<comment type="caution">
    <text evidence="1">The sequence shown here is derived from an EMBL/GenBank/DDBJ whole genome shotgun (WGS) entry which is preliminary data.</text>
</comment>
<reference evidence="1 2" key="1">
    <citation type="submission" date="2022-05" db="EMBL/GenBank/DDBJ databases">
        <title>Streptomyces sp. nov. RY43-2 isolated from soil of a peat swamp forest.</title>
        <authorList>
            <person name="Kanchanasin P."/>
            <person name="Tanasupawat S."/>
            <person name="Phongsopitanun W."/>
        </authorList>
    </citation>
    <scope>NUCLEOTIDE SEQUENCE [LARGE SCALE GENOMIC DNA]</scope>
    <source>
        <strain evidence="1 2">RY43-2</strain>
    </source>
</reference>
<evidence type="ECO:0000313" key="1">
    <source>
        <dbReference type="EMBL" id="MCN9244618.1"/>
    </source>
</evidence>
<dbReference type="Gene3D" id="1.25.10.90">
    <property type="match status" value="1"/>
</dbReference>
<keyword evidence="2" id="KW-1185">Reference proteome</keyword>
<gene>
    <name evidence="1" type="ORF">NGF19_28205</name>
</gene>
<dbReference type="PANTHER" id="PTHR34070">
    <property type="entry name" value="ARMADILLO-TYPE FOLD"/>
    <property type="match status" value="1"/>
</dbReference>
<name>A0ABT0ZM11_9ACTN</name>
<organism evidence="1 2">
    <name type="scientific">Streptomyces macrolidinus</name>
    <dbReference type="NCBI Taxonomy" id="2952607"/>
    <lineage>
        <taxon>Bacteria</taxon>
        <taxon>Bacillati</taxon>
        <taxon>Actinomycetota</taxon>
        <taxon>Actinomycetes</taxon>
        <taxon>Kitasatosporales</taxon>
        <taxon>Streptomycetaceae</taxon>
        <taxon>Streptomyces</taxon>
    </lineage>
</organism>
<protein>
    <submittedName>
        <fullName evidence="1">DNA alkylation repair protein</fullName>
    </submittedName>
</protein>
<dbReference type="InterPro" id="IPR014825">
    <property type="entry name" value="DNA_alkylation"/>
</dbReference>
<dbReference type="RefSeq" id="WP_252428408.1">
    <property type="nucleotide sequence ID" value="NZ_JAMWMR010000040.1"/>
</dbReference>
<evidence type="ECO:0000313" key="2">
    <source>
        <dbReference type="Proteomes" id="UP001523219"/>
    </source>
</evidence>
<accession>A0ABT0ZM11</accession>
<dbReference type="SUPFAM" id="SSF48371">
    <property type="entry name" value="ARM repeat"/>
    <property type="match status" value="1"/>
</dbReference>
<proteinExistence type="predicted"/>
<dbReference type="EMBL" id="JAMWMR010000040">
    <property type="protein sequence ID" value="MCN9244618.1"/>
    <property type="molecule type" value="Genomic_DNA"/>
</dbReference>